<dbReference type="InterPro" id="IPR036206">
    <property type="entry name" value="ThiamineP_synth_sf"/>
</dbReference>
<dbReference type="InterPro" id="IPR034291">
    <property type="entry name" value="TMP_synthase"/>
</dbReference>
<feature type="binding site" evidence="9">
    <location>
        <position position="166"/>
    </location>
    <ligand>
        <name>2-[(2R,5Z)-2-carboxy-4-methylthiazol-5(2H)-ylidene]ethyl phosphate</name>
        <dbReference type="ChEBI" id="CHEBI:62899"/>
    </ligand>
</feature>
<dbReference type="RefSeq" id="WP_282001739.1">
    <property type="nucleotide sequence ID" value="NZ_AP027151.1"/>
</dbReference>
<organism evidence="13 14">
    <name type="scientific">Geotalea uraniireducens</name>
    <dbReference type="NCBI Taxonomy" id="351604"/>
    <lineage>
        <taxon>Bacteria</taxon>
        <taxon>Pseudomonadati</taxon>
        <taxon>Thermodesulfobacteriota</taxon>
        <taxon>Desulfuromonadia</taxon>
        <taxon>Geobacterales</taxon>
        <taxon>Geobacteraceae</taxon>
        <taxon>Geotalea</taxon>
    </lineage>
</organism>
<feature type="binding site" evidence="9">
    <location>
        <position position="109"/>
    </location>
    <ligand>
        <name>4-amino-2-methyl-5-(diphosphooxymethyl)pyrimidine</name>
        <dbReference type="ChEBI" id="CHEBI:57841"/>
    </ligand>
</feature>
<evidence type="ECO:0000256" key="6">
    <source>
        <dbReference type="ARBA" id="ARBA00047334"/>
    </source>
</evidence>
<feature type="binding site" evidence="9">
    <location>
        <position position="70"/>
    </location>
    <ligand>
        <name>4-amino-2-methyl-5-(diphosphooxymethyl)pyrimidine</name>
        <dbReference type="ChEBI" id="CHEBI:57841"/>
    </ligand>
</feature>
<evidence type="ECO:0000313" key="13">
    <source>
        <dbReference type="EMBL" id="BDV41717.1"/>
    </source>
</evidence>
<dbReference type="InterPro" id="IPR022998">
    <property type="entry name" value="ThiamineP_synth_TenI"/>
</dbReference>
<feature type="binding site" evidence="9">
    <location>
        <begin position="186"/>
        <end position="187"/>
    </location>
    <ligand>
        <name>2-[(2R,5Z)-2-carboxy-4-methylthiazol-5(2H)-ylidene]ethyl phosphate</name>
        <dbReference type="ChEBI" id="CHEBI:62899"/>
    </ligand>
</feature>
<dbReference type="Pfam" id="PF02581">
    <property type="entry name" value="TMP-TENI"/>
    <property type="match status" value="1"/>
</dbReference>
<reference evidence="13 14" key="1">
    <citation type="submission" date="2022-12" db="EMBL/GenBank/DDBJ databases">
        <title>Polyphasic characterization of Geotalea uranireducens NIT-SL11 newly isolated from a complex of sewage sludge and microbially reduced graphene oxide.</title>
        <authorList>
            <person name="Xie L."/>
            <person name="Yoshida N."/>
            <person name="Meng L."/>
        </authorList>
    </citation>
    <scope>NUCLEOTIDE SEQUENCE [LARGE SCALE GENOMIC DNA]</scope>
    <source>
        <strain evidence="13 14">NIT-SL11</strain>
    </source>
</reference>
<dbReference type="CDD" id="cd00564">
    <property type="entry name" value="TMP_TenI"/>
    <property type="match status" value="1"/>
</dbReference>
<feature type="binding site" evidence="9">
    <location>
        <begin position="135"/>
        <end position="137"/>
    </location>
    <ligand>
        <name>2-[(2R,5Z)-2-carboxy-4-methylthiazol-5(2H)-ylidene]ethyl phosphate</name>
        <dbReference type="ChEBI" id="CHEBI:62899"/>
    </ligand>
</feature>
<dbReference type="Proteomes" id="UP001317705">
    <property type="component" value="Chromosome"/>
</dbReference>
<evidence type="ECO:0000256" key="1">
    <source>
        <dbReference type="ARBA" id="ARBA00005165"/>
    </source>
</evidence>
<comment type="catalytic activity">
    <reaction evidence="7 9 10">
        <text>2-(2-carboxy-4-methylthiazol-5-yl)ethyl phosphate + 4-amino-2-methyl-5-(diphosphooxymethyl)pyrimidine + 2 H(+) = thiamine phosphate + CO2 + diphosphate</text>
        <dbReference type="Rhea" id="RHEA:47848"/>
        <dbReference type="ChEBI" id="CHEBI:15378"/>
        <dbReference type="ChEBI" id="CHEBI:16526"/>
        <dbReference type="ChEBI" id="CHEBI:33019"/>
        <dbReference type="ChEBI" id="CHEBI:37575"/>
        <dbReference type="ChEBI" id="CHEBI:57841"/>
        <dbReference type="ChEBI" id="CHEBI:62890"/>
        <dbReference type="EC" id="2.5.1.3"/>
    </reaction>
</comment>
<comment type="similarity">
    <text evidence="9 10">Belongs to the thiamine-phosphate synthase family.</text>
</comment>
<evidence type="ECO:0000256" key="8">
    <source>
        <dbReference type="ARBA" id="ARBA00047883"/>
    </source>
</evidence>
<evidence type="ECO:0000256" key="11">
    <source>
        <dbReference type="RuleBase" id="RU004253"/>
    </source>
</evidence>
<dbReference type="SUPFAM" id="SSF51391">
    <property type="entry name" value="Thiamin phosphate synthase"/>
    <property type="match status" value="1"/>
</dbReference>
<proteinExistence type="inferred from homology"/>
<protein>
    <recommendedName>
        <fullName evidence="9">Thiamine-phosphate synthase</fullName>
        <shortName evidence="9">TP synthase</shortName>
        <shortName evidence="9">TPS</shortName>
        <ecNumber evidence="9">2.5.1.3</ecNumber>
    </recommendedName>
    <alternativeName>
        <fullName evidence="9">Thiamine-phosphate pyrophosphorylase</fullName>
        <shortName evidence="9">TMP pyrophosphorylase</shortName>
        <shortName evidence="9">TMP-PPase</shortName>
    </alternativeName>
</protein>
<comment type="caution">
    <text evidence="9">Lacks conserved residue(s) required for the propagation of feature annotation.</text>
</comment>
<dbReference type="EMBL" id="AP027151">
    <property type="protein sequence ID" value="BDV41717.1"/>
    <property type="molecule type" value="Genomic_DNA"/>
</dbReference>
<keyword evidence="4 9" id="KW-0460">Magnesium</keyword>
<evidence type="ECO:0000256" key="10">
    <source>
        <dbReference type="RuleBase" id="RU003826"/>
    </source>
</evidence>
<dbReference type="EC" id="2.5.1.3" evidence="9"/>
<evidence type="ECO:0000256" key="2">
    <source>
        <dbReference type="ARBA" id="ARBA00022679"/>
    </source>
</evidence>
<evidence type="ECO:0000259" key="12">
    <source>
        <dbReference type="Pfam" id="PF02581"/>
    </source>
</evidence>
<dbReference type="Gene3D" id="3.20.20.70">
    <property type="entry name" value="Aldolase class I"/>
    <property type="match status" value="1"/>
</dbReference>
<comment type="catalytic activity">
    <reaction evidence="6 9 10">
        <text>4-methyl-5-(2-phosphooxyethyl)-thiazole + 4-amino-2-methyl-5-(diphosphooxymethyl)pyrimidine + H(+) = thiamine phosphate + diphosphate</text>
        <dbReference type="Rhea" id="RHEA:22328"/>
        <dbReference type="ChEBI" id="CHEBI:15378"/>
        <dbReference type="ChEBI" id="CHEBI:33019"/>
        <dbReference type="ChEBI" id="CHEBI:37575"/>
        <dbReference type="ChEBI" id="CHEBI:57841"/>
        <dbReference type="ChEBI" id="CHEBI:58296"/>
        <dbReference type="EC" id="2.5.1.3"/>
    </reaction>
</comment>
<feature type="domain" description="Thiamine phosphate synthase/TenI" evidence="12">
    <location>
        <begin position="8"/>
        <end position="189"/>
    </location>
</feature>
<name>A0ABM8EH42_9BACT</name>
<dbReference type="NCBIfam" id="TIGR00693">
    <property type="entry name" value="thiE"/>
    <property type="match status" value="1"/>
</dbReference>
<feature type="binding site" evidence="9">
    <location>
        <position position="71"/>
    </location>
    <ligand>
        <name>Mg(2+)</name>
        <dbReference type="ChEBI" id="CHEBI:18420"/>
    </ligand>
</feature>
<comment type="cofactor">
    <cofactor evidence="9">
        <name>Mg(2+)</name>
        <dbReference type="ChEBI" id="CHEBI:18420"/>
    </cofactor>
    <text evidence="9">Binds 1 Mg(2+) ion per subunit.</text>
</comment>
<evidence type="ECO:0000256" key="4">
    <source>
        <dbReference type="ARBA" id="ARBA00022842"/>
    </source>
</evidence>
<comment type="pathway">
    <text evidence="1 9 11">Cofactor biosynthesis; thiamine diphosphate biosynthesis; thiamine phosphate from 4-amino-2-methyl-5-diphosphomethylpyrimidine and 4-methyl-5-(2-phosphoethyl)-thiazole: step 1/1.</text>
</comment>
<dbReference type="PANTHER" id="PTHR20857">
    <property type="entry name" value="THIAMINE-PHOSPHATE PYROPHOSPHORYLASE"/>
    <property type="match status" value="1"/>
</dbReference>
<keyword evidence="14" id="KW-1185">Reference proteome</keyword>
<evidence type="ECO:0000256" key="5">
    <source>
        <dbReference type="ARBA" id="ARBA00022977"/>
    </source>
</evidence>
<gene>
    <name evidence="9 13" type="primary">thiE</name>
    <name evidence="13" type="ORF">GURASL_06400</name>
</gene>
<evidence type="ECO:0000313" key="14">
    <source>
        <dbReference type="Proteomes" id="UP001317705"/>
    </source>
</evidence>
<evidence type="ECO:0000256" key="9">
    <source>
        <dbReference type="HAMAP-Rule" id="MF_00097"/>
    </source>
</evidence>
<evidence type="ECO:0000256" key="7">
    <source>
        <dbReference type="ARBA" id="ARBA00047851"/>
    </source>
</evidence>
<comment type="catalytic activity">
    <reaction evidence="8 9 10">
        <text>2-[(2R,5Z)-2-carboxy-4-methylthiazol-5(2H)-ylidene]ethyl phosphate + 4-amino-2-methyl-5-(diphosphooxymethyl)pyrimidine + 2 H(+) = thiamine phosphate + CO2 + diphosphate</text>
        <dbReference type="Rhea" id="RHEA:47844"/>
        <dbReference type="ChEBI" id="CHEBI:15378"/>
        <dbReference type="ChEBI" id="CHEBI:16526"/>
        <dbReference type="ChEBI" id="CHEBI:33019"/>
        <dbReference type="ChEBI" id="CHEBI:37575"/>
        <dbReference type="ChEBI" id="CHEBI:57841"/>
        <dbReference type="ChEBI" id="CHEBI:62899"/>
        <dbReference type="EC" id="2.5.1.3"/>
    </reaction>
</comment>
<sequence length="213" mass="22621">MARVGFSLYLITDRRQTNSRPLDEVIEAALRGGVKAVQLREKDLSPREQLELAHRLRELTSRYGARLLVNDRLDIALAVEADGVHLGEAGIDPATARRLIGPERLIGVSCHSVAGALAAQQGGADFITFGPVFATPSKARYGEPVGVKPLSEAKRQLRIPIFALGGICRNSVPEVLAAGADGIAMISAIIAADNPREEAAAFLDLLPSPAGNE</sequence>
<feature type="binding site" evidence="9">
    <location>
        <begin position="38"/>
        <end position="42"/>
    </location>
    <ligand>
        <name>4-amino-2-methyl-5-(diphosphooxymethyl)pyrimidine</name>
        <dbReference type="ChEBI" id="CHEBI:57841"/>
    </ligand>
</feature>
<comment type="function">
    <text evidence="9">Condenses 4-methyl-5-(beta-hydroxyethyl)thiazole monophosphate (THZ-P) and 2-methyl-4-amino-5-hydroxymethyl pyrimidine pyrophosphate (HMP-PP) to form thiamine monophosphate (TMP).</text>
</comment>
<feature type="binding site" evidence="9">
    <location>
        <position position="138"/>
    </location>
    <ligand>
        <name>4-amino-2-methyl-5-(diphosphooxymethyl)pyrimidine</name>
        <dbReference type="ChEBI" id="CHEBI:57841"/>
    </ligand>
</feature>
<keyword evidence="3 9" id="KW-0479">Metal-binding</keyword>
<dbReference type="InterPro" id="IPR013785">
    <property type="entry name" value="Aldolase_TIM"/>
</dbReference>
<keyword evidence="5 9" id="KW-0784">Thiamine biosynthesis</keyword>
<dbReference type="HAMAP" id="MF_00097">
    <property type="entry name" value="TMP_synthase"/>
    <property type="match status" value="1"/>
</dbReference>
<keyword evidence="2 9" id="KW-0808">Transferase</keyword>
<dbReference type="PANTHER" id="PTHR20857:SF15">
    <property type="entry name" value="THIAMINE-PHOSPHATE SYNTHASE"/>
    <property type="match status" value="1"/>
</dbReference>
<accession>A0ABM8EH42</accession>
<evidence type="ECO:0000256" key="3">
    <source>
        <dbReference type="ARBA" id="ARBA00022723"/>
    </source>
</evidence>